<keyword evidence="3" id="KW-1185">Reference proteome</keyword>
<dbReference type="EMBL" id="LN614827">
    <property type="protein sequence ID" value="CEG55752.1"/>
    <property type="molecule type" value="Genomic_DNA"/>
</dbReference>
<gene>
    <name evidence="2" type="ORF">LFA_0279</name>
</gene>
<dbReference type="Gene3D" id="3.30.160.660">
    <property type="match status" value="1"/>
</dbReference>
<protein>
    <recommendedName>
        <fullName evidence="1">YcaO domain-containing protein</fullName>
    </recommendedName>
</protein>
<dbReference type="PANTHER" id="PTHR37809:SF1">
    <property type="entry name" value="RIBOSOMAL PROTEIN S12 METHYLTHIOTRANSFERASE ACCESSORY FACTOR YCAO"/>
    <property type="match status" value="1"/>
</dbReference>
<dbReference type="Proteomes" id="UP000032430">
    <property type="component" value="Chromosome I"/>
</dbReference>
<evidence type="ECO:0000313" key="2">
    <source>
        <dbReference type="EMBL" id="CEG55752.1"/>
    </source>
</evidence>
<dbReference type="Pfam" id="PF02624">
    <property type="entry name" value="YcaO"/>
    <property type="match status" value="1"/>
</dbReference>
<dbReference type="STRING" id="1212491.LFA_0279"/>
<organism evidence="2 3">
    <name type="scientific">Legionella fallonii LLAP-10</name>
    <dbReference type="NCBI Taxonomy" id="1212491"/>
    <lineage>
        <taxon>Bacteria</taxon>
        <taxon>Pseudomonadati</taxon>
        <taxon>Pseudomonadota</taxon>
        <taxon>Gammaproteobacteria</taxon>
        <taxon>Legionellales</taxon>
        <taxon>Legionellaceae</taxon>
        <taxon>Legionella</taxon>
    </lineage>
</organism>
<dbReference type="PROSITE" id="PS51664">
    <property type="entry name" value="YCAO"/>
    <property type="match status" value="1"/>
</dbReference>
<proteinExistence type="predicted"/>
<dbReference type="AlphaFoldDB" id="A0A098FZU2"/>
<feature type="domain" description="YcaO" evidence="1">
    <location>
        <begin position="65"/>
        <end position="393"/>
    </location>
</feature>
<dbReference type="KEGG" id="lfa:LFA_0279"/>
<name>A0A098FZU2_9GAMM</name>
<dbReference type="NCBIfam" id="TIGR00702">
    <property type="entry name" value="YcaO-type kinase domain"/>
    <property type="match status" value="1"/>
</dbReference>
<reference evidence="3" key="1">
    <citation type="submission" date="2014-09" db="EMBL/GenBank/DDBJ databases">
        <authorList>
            <person name="Gomez-Valero L."/>
        </authorList>
    </citation>
    <scope>NUCLEOTIDE SEQUENCE [LARGE SCALE GENOMIC DNA]</scope>
    <source>
        <strain evidence="3">ATCC700992</strain>
    </source>
</reference>
<dbReference type="InterPro" id="IPR003776">
    <property type="entry name" value="YcaO-like_dom"/>
</dbReference>
<sequence>MSEMIDLGGTVRAVSAEKTLMNIEPMLWDKFGITRVANVTGLDDIGIPTYIAIRPGAKLLTTAQGKGITHELAKVSAMMESIEGWHCERMAPPALFGSYQKLNDHYPMLTLSPHINHGPFAWGDIQSLAMPWGKGRELISNQEIHFPYTTFYVNTTFFQPGYRYFPPTTNGLASGNTLEEAICHGVFEVLEREFTVENLFVSQYNQVDLTSITSPHLLALINSIQRKNLRLEVWDISTKMNIPAYLTILHNPDEIRNVGMMMGTGAHFSSVVALSRAITEAIQARLTIISGSRDDQTPRVYKKIKGVRGDYDKMFAKTSMHKTPFIETKLPKDYSFSQCLKDLLNIVREHGFEQVIVYNHTRDDINIPVVHVMIPGLRYLHGTCFSCSLSRVS</sequence>
<dbReference type="PANTHER" id="PTHR37809">
    <property type="entry name" value="RIBOSOMAL PROTEIN S12 METHYLTHIOTRANSFERASE ACCESSORY FACTOR YCAO"/>
    <property type="match status" value="1"/>
</dbReference>
<evidence type="ECO:0000259" key="1">
    <source>
        <dbReference type="PROSITE" id="PS51664"/>
    </source>
</evidence>
<evidence type="ECO:0000313" key="3">
    <source>
        <dbReference type="Proteomes" id="UP000032430"/>
    </source>
</evidence>
<dbReference type="HOGENOM" id="CLU_056369_0_0_6"/>
<accession>A0A098FZU2</accession>
<dbReference type="OrthoDB" id="2379922at2"/>